<gene>
    <name evidence="9" type="ORF">INF28_00050</name>
</gene>
<dbReference type="SMART" id="SM01005">
    <property type="entry name" value="Ala_racemase_C"/>
    <property type="match status" value="1"/>
</dbReference>
<dbReference type="Pfam" id="PF01168">
    <property type="entry name" value="Ala_racemase_N"/>
    <property type="match status" value="1"/>
</dbReference>
<evidence type="ECO:0000256" key="4">
    <source>
        <dbReference type="ARBA" id="ARBA00023235"/>
    </source>
</evidence>
<feature type="modified residue" description="N6-(pyridoxal phosphate)lysine" evidence="5 6">
    <location>
        <position position="38"/>
    </location>
</feature>
<dbReference type="InterPro" id="IPR009006">
    <property type="entry name" value="Ala_racemase/Decarboxylase_C"/>
</dbReference>
<comment type="similarity">
    <text evidence="5">Belongs to the alanine racemase family.</text>
</comment>
<evidence type="ECO:0000259" key="8">
    <source>
        <dbReference type="SMART" id="SM01005"/>
    </source>
</evidence>
<dbReference type="InterPro" id="IPR000821">
    <property type="entry name" value="Ala_racemase"/>
</dbReference>
<dbReference type="InterPro" id="IPR011079">
    <property type="entry name" value="Ala_racemase_C"/>
</dbReference>
<dbReference type="SUPFAM" id="SSF51419">
    <property type="entry name" value="PLP-binding barrel"/>
    <property type="match status" value="1"/>
</dbReference>
<accession>A0A9D5LXV1</accession>
<dbReference type="FunFam" id="3.20.20.10:FF:000002">
    <property type="entry name" value="Alanine racemase"/>
    <property type="match status" value="1"/>
</dbReference>
<dbReference type="PANTHER" id="PTHR30511:SF0">
    <property type="entry name" value="ALANINE RACEMASE, CATABOLIC-RELATED"/>
    <property type="match status" value="1"/>
</dbReference>
<dbReference type="FunFam" id="2.40.37.10:FF:000006">
    <property type="entry name" value="Alanine racemase"/>
    <property type="match status" value="1"/>
</dbReference>
<organism evidence="9 10">
    <name type="scientific">Ructibacterium gallinarum</name>
    <dbReference type="NCBI Taxonomy" id="2779355"/>
    <lineage>
        <taxon>Bacteria</taxon>
        <taxon>Bacillati</taxon>
        <taxon>Bacillota</taxon>
        <taxon>Clostridia</taxon>
        <taxon>Eubacteriales</taxon>
        <taxon>Oscillospiraceae</taxon>
        <taxon>Ructibacterium</taxon>
    </lineage>
</organism>
<name>A0A9D5LXV1_9FIRM</name>
<evidence type="ECO:0000256" key="1">
    <source>
        <dbReference type="ARBA" id="ARBA00000316"/>
    </source>
</evidence>
<dbReference type="PRINTS" id="PR00992">
    <property type="entry name" value="ALARACEMASE"/>
</dbReference>
<dbReference type="InterPro" id="IPR020622">
    <property type="entry name" value="Ala_racemase_pyridoxalP-BS"/>
</dbReference>
<dbReference type="EMBL" id="JADCKB010000001">
    <property type="protein sequence ID" value="MBE5038857.1"/>
    <property type="molecule type" value="Genomic_DNA"/>
</dbReference>
<dbReference type="GO" id="GO:0005829">
    <property type="term" value="C:cytosol"/>
    <property type="evidence" value="ECO:0007669"/>
    <property type="project" value="TreeGrafter"/>
</dbReference>
<reference evidence="9" key="1">
    <citation type="submission" date="2020-10" db="EMBL/GenBank/DDBJ databases">
        <title>ChiBAC.</title>
        <authorList>
            <person name="Zenner C."/>
            <person name="Hitch T.C.A."/>
            <person name="Clavel T."/>
        </authorList>
    </citation>
    <scope>NUCLEOTIDE SEQUENCE</scope>
    <source>
        <strain evidence="9">DSM 107454</strain>
    </source>
</reference>
<keyword evidence="10" id="KW-1185">Reference proteome</keyword>
<dbReference type="SUPFAM" id="SSF50621">
    <property type="entry name" value="Alanine racemase C-terminal domain-like"/>
    <property type="match status" value="1"/>
</dbReference>
<evidence type="ECO:0000256" key="3">
    <source>
        <dbReference type="ARBA" id="ARBA00022898"/>
    </source>
</evidence>
<evidence type="ECO:0000256" key="5">
    <source>
        <dbReference type="HAMAP-Rule" id="MF_01201"/>
    </source>
</evidence>
<dbReference type="EC" id="5.1.1.1" evidence="5"/>
<proteinExistence type="inferred from homology"/>
<dbReference type="InterPro" id="IPR001608">
    <property type="entry name" value="Ala_racemase_N"/>
</dbReference>
<dbReference type="InterPro" id="IPR029066">
    <property type="entry name" value="PLP-binding_barrel"/>
</dbReference>
<sequence length="399" mass="44468">MIAEKRAWAEISLDAIENNISRIREYVRPQTKILGVVKADAYGHGYLEVAKTLLGGGADSLAVACIDEAVQLRRCGIQCPILILGHTANEDAGQLVEEDIIPSCFSYELASCISRAAVKRNKRAKIHIKIDTGMSRVGFRYTEDEAMNQKTVDTILKMAVLPNLDIDGIFTHFSVADEKDDDYTYLQFKRFQKICDRLQESGLHIPLRHCCNSAALIRFPEMHMDMVRPGIILYGLQPSSFVDCSRLHLQPAMQFKARITNLKEVEAGVSVSYGRKFKTEKVTKIATVPVGYADGYSRILSQKAQMIAGNQLCNIVGNICMDQCMIDVTNVNNIAIGDDVILFGKSDDIELPVESLAEKMGTINYEILCVIGKRIPRVYFRGGKVEEVHNYLLDPPVSV</sequence>
<comment type="caution">
    <text evidence="9">The sequence shown here is derived from an EMBL/GenBank/DDBJ whole genome shotgun (WGS) entry which is preliminary data.</text>
</comment>
<feature type="active site" description="Proton acceptor; specific for L-alanine" evidence="5">
    <location>
        <position position="273"/>
    </location>
</feature>
<dbReference type="PROSITE" id="PS00395">
    <property type="entry name" value="ALANINE_RACEMASE"/>
    <property type="match status" value="1"/>
</dbReference>
<dbReference type="GO" id="GO:0030632">
    <property type="term" value="P:D-alanine biosynthetic process"/>
    <property type="evidence" value="ECO:0007669"/>
    <property type="project" value="UniProtKB-UniRule"/>
</dbReference>
<evidence type="ECO:0000256" key="6">
    <source>
        <dbReference type="PIRSR" id="PIRSR600821-50"/>
    </source>
</evidence>
<dbReference type="RefSeq" id="WP_226391424.1">
    <property type="nucleotide sequence ID" value="NZ_JADCKB010000001.1"/>
</dbReference>
<protein>
    <recommendedName>
        <fullName evidence="5">Alanine racemase</fullName>
        <ecNumber evidence="5">5.1.1.1</ecNumber>
    </recommendedName>
</protein>
<dbReference type="PANTHER" id="PTHR30511">
    <property type="entry name" value="ALANINE RACEMASE"/>
    <property type="match status" value="1"/>
</dbReference>
<feature type="binding site" evidence="5 7">
    <location>
        <position position="321"/>
    </location>
    <ligand>
        <name>substrate</name>
    </ligand>
</feature>
<feature type="active site" description="Proton acceptor; specific for D-alanine" evidence="5">
    <location>
        <position position="38"/>
    </location>
</feature>
<dbReference type="GO" id="GO:0009252">
    <property type="term" value="P:peptidoglycan biosynthetic process"/>
    <property type="evidence" value="ECO:0007669"/>
    <property type="project" value="TreeGrafter"/>
</dbReference>
<dbReference type="NCBIfam" id="TIGR00492">
    <property type="entry name" value="alr"/>
    <property type="match status" value="1"/>
</dbReference>
<feature type="binding site" evidence="5 7">
    <location>
        <position position="136"/>
    </location>
    <ligand>
        <name>substrate</name>
    </ligand>
</feature>
<dbReference type="GO" id="GO:0008784">
    <property type="term" value="F:alanine racemase activity"/>
    <property type="evidence" value="ECO:0007669"/>
    <property type="project" value="UniProtKB-UniRule"/>
</dbReference>
<keyword evidence="4 5" id="KW-0413">Isomerase</keyword>
<comment type="cofactor">
    <cofactor evidence="2 5 6">
        <name>pyridoxal 5'-phosphate</name>
        <dbReference type="ChEBI" id="CHEBI:597326"/>
    </cofactor>
</comment>
<comment type="function">
    <text evidence="5">Catalyzes the interconversion of L-alanine and D-alanine. May also act on other amino acids.</text>
</comment>
<feature type="domain" description="Alanine racemase C-terminal" evidence="8">
    <location>
        <begin position="252"/>
        <end position="380"/>
    </location>
</feature>
<evidence type="ECO:0000313" key="9">
    <source>
        <dbReference type="EMBL" id="MBE5038857.1"/>
    </source>
</evidence>
<evidence type="ECO:0000256" key="7">
    <source>
        <dbReference type="PIRSR" id="PIRSR600821-52"/>
    </source>
</evidence>
<dbReference type="Gene3D" id="3.20.20.10">
    <property type="entry name" value="Alanine racemase"/>
    <property type="match status" value="1"/>
</dbReference>
<dbReference type="Proteomes" id="UP000806542">
    <property type="component" value="Unassembled WGS sequence"/>
</dbReference>
<dbReference type="AlphaFoldDB" id="A0A9D5LXV1"/>
<dbReference type="Pfam" id="PF00842">
    <property type="entry name" value="Ala_racemase_C"/>
    <property type="match status" value="1"/>
</dbReference>
<comment type="catalytic activity">
    <reaction evidence="1 5">
        <text>L-alanine = D-alanine</text>
        <dbReference type="Rhea" id="RHEA:20249"/>
        <dbReference type="ChEBI" id="CHEBI:57416"/>
        <dbReference type="ChEBI" id="CHEBI:57972"/>
        <dbReference type="EC" id="5.1.1.1"/>
    </reaction>
</comment>
<keyword evidence="3 5" id="KW-0663">Pyridoxal phosphate</keyword>
<dbReference type="HAMAP" id="MF_01201">
    <property type="entry name" value="Ala_racemase"/>
    <property type="match status" value="1"/>
</dbReference>
<dbReference type="CDD" id="cd00430">
    <property type="entry name" value="PLPDE_III_AR"/>
    <property type="match status" value="1"/>
</dbReference>
<comment type="pathway">
    <text evidence="5">Amino-acid biosynthesis; D-alanine biosynthesis; D-alanine from L-alanine: step 1/1.</text>
</comment>
<evidence type="ECO:0000313" key="10">
    <source>
        <dbReference type="Proteomes" id="UP000806542"/>
    </source>
</evidence>
<dbReference type="GO" id="GO:0030170">
    <property type="term" value="F:pyridoxal phosphate binding"/>
    <property type="evidence" value="ECO:0007669"/>
    <property type="project" value="UniProtKB-UniRule"/>
</dbReference>
<dbReference type="Gene3D" id="2.40.37.10">
    <property type="entry name" value="Lyase, Ornithine Decarboxylase, Chain A, domain 1"/>
    <property type="match status" value="1"/>
</dbReference>
<evidence type="ECO:0000256" key="2">
    <source>
        <dbReference type="ARBA" id="ARBA00001933"/>
    </source>
</evidence>